<dbReference type="RefSeq" id="WP_386131985.1">
    <property type="nucleotide sequence ID" value="NZ_JBHTJL010000016.1"/>
</dbReference>
<dbReference type="Pfam" id="PF13715">
    <property type="entry name" value="CarbopepD_reg_2"/>
    <property type="match status" value="1"/>
</dbReference>
<accession>A0ABW3NCF7</accession>
<name>A0ABW3NCF7_9FLAO</name>
<dbReference type="Gene3D" id="2.60.40.1120">
    <property type="entry name" value="Carboxypeptidase-like, regulatory domain"/>
    <property type="match status" value="1"/>
</dbReference>
<reference evidence="2" key="1">
    <citation type="journal article" date="2019" name="Int. J. Syst. Evol. Microbiol.">
        <title>The Global Catalogue of Microorganisms (GCM) 10K type strain sequencing project: providing services to taxonomists for standard genome sequencing and annotation.</title>
        <authorList>
            <consortium name="The Broad Institute Genomics Platform"/>
            <consortium name="The Broad Institute Genome Sequencing Center for Infectious Disease"/>
            <person name="Wu L."/>
            <person name="Ma J."/>
        </authorList>
    </citation>
    <scope>NUCLEOTIDE SEQUENCE [LARGE SCALE GENOMIC DNA]</scope>
    <source>
        <strain evidence="2">CCUG 62215</strain>
    </source>
</reference>
<protein>
    <submittedName>
        <fullName evidence="1">Carboxypeptidase-like regulatory domain-containing protein</fullName>
    </submittedName>
</protein>
<dbReference type="EMBL" id="JBHTJL010000016">
    <property type="protein sequence ID" value="MFD1064050.1"/>
    <property type="molecule type" value="Genomic_DNA"/>
</dbReference>
<keyword evidence="2" id="KW-1185">Reference proteome</keyword>
<evidence type="ECO:0000313" key="2">
    <source>
        <dbReference type="Proteomes" id="UP001597013"/>
    </source>
</evidence>
<dbReference type="SUPFAM" id="SSF49464">
    <property type="entry name" value="Carboxypeptidase regulatory domain-like"/>
    <property type="match status" value="1"/>
</dbReference>
<proteinExistence type="predicted"/>
<organism evidence="1 2">
    <name type="scientific">Winogradskyella litorisediminis</name>
    <dbReference type="NCBI Taxonomy" id="1156618"/>
    <lineage>
        <taxon>Bacteria</taxon>
        <taxon>Pseudomonadati</taxon>
        <taxon>Bacteroidota</taxon>
        <taxon>Flavobacteriia</taxon>
        <taxon>Flavobacteriales</taxon>
        <taxon>Flavobacteriaceae</taxon>
        <taxon>Winogradskyella</taxon>
    </lineage>
</organism>
<dbReference type="Proteomes" id="UP001597013">
    <property type="component" value="Unassembled WGS sequence"/>
</dbReference>
<gene>
    <name evidence="1" type="ORF">ACFQ1Q_12405</name>
</gene>
<evidence type="ECO:0000313" key="1">
    <source>
        <dbReference type="EMBL" id="MFD1064050.1"/>
    </source>
</evidence>
<sequence length="216" mass="23849">MKSELKLSIASPCTENFSNFSPTEKGGFCDSCSKEVIDFTKMKDERILEFFKNSNENTCGVFNRHQLKTYDQKNETSRTLSLVGKIGIACFALLSFGTITAQNTKTKAETSISQQNGEFTVKGTVKEDGLVIPGVNIILQGTKIGTVTDFDGNFLFPKKLKKGDVLIFSYVGYQSQRVVISDKNAASNISLKLDMELDPVIIMGSVSSKKVFKSRH</sequence>
<dbReference type="InterPro" id="IPR008969">
    <property type="entry name" value="CarboxyPept-like_regulatory"/>
</dbReference>
<comment type="caution">
    <text evidence="1">The sequence shown here is derived from an EMBL/GenBank/DDBJ whole genome shotgun (WGS) entry which is preliminary data.</text>
</comment>